<dbReference type="AlphaFoldDB" id="A0A8J4CK04"/>
<dbReference type="EMBL" id="BNCP01000026">
    <property type="protein sequence ID" value="GIL83388.1"/>
    <property type="molecule type" value="Genomic_DNA"/>
</dbReference>
<reference evidence="2" key="1">
    <citation type="journal article" date="2021" name="Proc. Natl. Acad. Sci. U.S.A.">
        <title>Three genomes in the algal genus Volvox reveal the fate of a haploid sex-determining region after a transition to homothallism.</title>
        <authorList>
            <person name="Yamamoto K."/>
            <person name="Hamaji T."/>
            <person name="Kawai-Toyooka H."/>
            <person name="Matsuzaki R."/>
            <person name="Takahashi F."/>
            <person name="Nishimura Y."/>
            <person name="Kawachi M."/>
            <person name="Noguchi H."/>
            <person name="Minakuchi Y."/>
            <person name="Umen J.G."/>
            <person name="Toyoda A."/>
            <person name="Nozaki H."/>
        </authorList>
    </citation>
    <scope>NUCLEOTIDE SEQUENCE</scope>
    <source>
        <strain evidence="3">NIES-3785</strain>
        <strain evidence="2">NIES-3786</strain>
    </source>
</reference>
<proteinExistence type="predicted"/>
<dbReference type="InterPro" id="IPR021838">
    <property type="entry name" value="DUF3431"/>
</dbReference>
<dbReference type="EMBL" id="BNCQ01000023">
    <property type="protein sequence ID" value="GIM07032.1"/>
    <property type="molecule type" value="Genomic_DNA"/>
</dbReference>
<feature type="chain" id="PRO_5036433579" evidence="1">
    <location>
        <begin position="38"/>
        <end position="586"/>
    </location>
</feature>
<feature type="signal peptide" evidence="1">
    <location>
        <begin position="1"/>
        <end position="37"/>
    </location>
</feature>
<name>A0A8J4CK04_9CHLO</name>
<keyword evidence="4" id="KW-1185">Reference proteome</keyword>
<accession>A0A8J4CK04</accession>
<dbReference type="Pfam" id="PF11913">
    <property type="entry name" value="DUF3431"/>
    <property type="match status" value="1"/>
</dbReference>
<evidence type="ECO:0000313" key="3">
    <source>
        <dbReference type="EMBL" id="GIM07032.1"/>
    </source>
</evidence>
<dbReference type="OrthoDB" id="533018at2759"/>
<evidence type="ECO:0000256" key="1">
    <source>
        <dbReference type="SAM" id="SignalP"/>
    </source>
</evidence>
<sequence>MIINLWHQVDGPGRASPKLVILLMLLLTSQSFQHTHAKRFRKSLDPSYRPPPIWGCQNGLPPGAFHIVIATLLPEPMALVPWIWNLGLSGAEIWIYHRSDLNDPALTAAAATFASFEPYPCDSRVRLQQLMPNKGREAAVYLSHIVRLYDNLPEGLVLVHDHGPASRHSLCGPFFRRVRGYYAGIREQLLLRQQQQQYGGGGAVNASALALTTGTGNDRGGGGGGDGGGGYSRGHALLASNVFQRPRNGGGSSGSAASGGGGMAYPVRQVLMDFANQVVSLSSGCQENWLKGCCAQLVCAEDASDDVWMTASGGTVSERQLLTSTESLVASTGSRDVLSDQAEGAWRSRKTYQNRCPFKTSRCLANTSAIHVPLRSGAQRWLYMHGSGGLYDTRYENLVVLHDMAPEAAAAAAAGTSNVGFGPLSLVRYAGPDASETLRMQTSASRSLDYPEGAAARTPQETFAQLGKVLSEHDFPRRKANSGFKSCCASLMLRPKHIKYWPKTLYEQMLSYTLDELNSYHAALAISHHGWALWGTSGVGPQDLLRYFEVDLLQLNIRGCPGWRVVVEEVPEGGGPQENFEPEEEP</sequence>
<organism evidence="2 4">
    <name type="scientific">Volvox reticuliferus</name>
    <dbReference type="NCBI Taxonomy" id="1737510"/>
    <lineage>
        <taxon>Eukaryota</taxon>
        <taxon>Viridiplantae</taxon>
        <taxon>Chlorophyta</taxon>
        <taxon>core chlorophytes</taxon>
        <taxon>Chlorophyceae</taxon>
        <taxon>CS clade</taxon>
        <taxon>Chlamydomonadales</taxon>
        <taxon>Volvocaceae</taxon>
        <taxon>Volvox</taxon>
    </lineage>
</organism>
<dbReference type="Proteomes" id="UP000747110">
    <property type="component" value="Unassembled WGS sequence"/>
</dbReference>
<protein>
    <submittedName>
        <fullName evidence="2">Uncharacterized protein</fullName>
    </submittedName>
</protein>
<comment type="caution">
    <text evidence="2">The sequence shown here is derived from an EMBL/GenBank/DDBJ whole genome shotgun (WGS) entry which is preliminary data.</text>
</comment>
<keyword evidence="1" id="KW-0732">Signal</keyword>
<evidence type="ECO:0000313" key="2">
    <source>
        <dbReference type="EMBL" id="GIL83388.1"/>
    </source>
</evidence>
<evidence type="ECO:0000313" key="4">
    <source>
        <dbReference type="Proteomes" id="UP000747110"/>
    </source>
</evidence>
<gene>
    <name evidence="2" type="ORF">Vretifemale_12218</name>
    <name evidence="3" type="ORF">Vretimale_11244</name>
</gene>
<dbReference type="Proteomes" id="UP000722791">
    <property type="component" value="Unassembled WGS sequence"/>
</dbReference>